<feature type="chain" id="PRO_5046193739" evidence="2">
    <location>
        <begin position="26"/>
        <end position="380"/>
    </location>
</feature>
<dbReference type="Gene3D" id="2.160.20.10">
    <property type="entry name" value="Single-stranded right-handed beta-helix, Pectin lyase-like"/>
    <property type="match status" value="1"/>
</dbReference>
<dbReference type="SUPFAM" id="SSF51126">
    <property type="entry name" value="Pectin lyase-like"/>
    <property type="match status" value="1"/>
</dbReference>
<proteinExistence type="predicted"/>
<keyword evidence="2" id="KW-0732">Signal</keyword>
<dbReference type="RefSeq" id="WP_208270076.1">
    <property type="nucleotide sequence ID" value="NZ_BAAAGM010000051.1"/>
</dbReference>
<dbReference type="InterPro" id="IPR011050">
    <property type="entry name" value="Pectin_lyase_fold/virulence"/>
</dbReference>
<dbReference type="Pfam" id="PF05048">
    <property type="entry name" value="NosD"/>
    <property type="match status" value="1"/>
</dbReference>
<feature type="domain" description="Periplasmic copper-binding protein NosD beta helix" evidence="3">
    <location>
        <begin position="155"/>
        <end position="312"/>
    </location>
</feature>
<accession>A0ABS3R7U3</accession>
<dbReference type="EMBL" id="JAGEOK010000021">
    <property type="protein sequence ID" value="MBO2441728.1"/>
    <property type="molecule type" value="Genomic_DNA"/>
</dbReference>
<evidence type="ECO:0000313" key="5">
    <source>
        <dbReference type="Proteomes" id="UP000666915"/>
    </source>
</evidence>
<protein>
    <submittedName>
        <fullName evidence="4">Right-handed parallel beta-helix repeat-containing protein</fullName>
    </submittedName>
</protein>
<name>A0ABS3R7U3_9ACTN</name>
<evidence type="ECO:0000313" key="4">
    <source>
        <dbReference type="EMBL" id="MBO2441728.1"/>
    </source>
</evidence>
<feature type="compositionally biased region" description="Gly residues" evidence="1">
    <location>
        <begin position="52"/>
        <end position="70"/>
    </location>
</feature>
<feature type="signal peptide" evidence="2">
    <location>
        <begin position="1"/>
        <end position="25"/>
    </location>
</feature>
<feature type="region of interest" description="Disordered" evidence="1">
    <location>
        <begin position="31"/>
        <end position="76"/>
    </location>
</feature>
<reference evidence="4 5" key="1">
    <citation type="submission" date="2021-03" db="EMBL/GenBank/DDBJ databases">
        <authorList>
            <person name="Kanchanasin P."/>
            <person name="Saeng-In P."/>
            <person name="Phongsopitanun W."/>
            <person name="Yuki M."/>
            <person name="Kudo T."/>
            <person name="Ohkuma M."/>
            <person name="Tanasupawat S."/>
        </authorList>
    </citation>
    <scope>NUCLEOTIDE SEQUENCE [LARGE SCALE GENOMIC DNA]</scope>
    <source>
        <strain evidence="4 5">L46</strain>
    </source>
</reference>
<dbReference type="InterPro" id="IPR006626">
    <property type="entry name" value="PbH1"/>
</dbReference>
<keyword evidence="5" id="KW-1185">Reference proteome</keyword>
<organism evidence="4 5">
    <name type="scientific">Actinomadura nitritigenes</name>
    <dbReference type="NCBI Taxonomy" id="134602"/>
    <lineage>
        <taxon>Bacteria</taxon>
        <taxon>Bacillati</taxon>
        <taxon>Actinomycetota</taxon>
        <taxon>Actinomycetes</taxon>
        <taxon>Streptosporangiales</taxon>
        <taxon>Thermomonosporaceae</taxon>
        <taxon>Actinomadura</taxon>
    </lineage>
</organism>
<comment type="caution">
    <text evidence="4">The sequence shown here is derived from an EMBL/GenBank/DDBJ whole genome shotgun (WGS) entry which is preliminary data.</text>
</comment>
<gene>
    <name evidence="4" type="ORF">J4557_29815</name>
</gene>
<sequence>MKIDVKFAGLLAVGAVATSAVVVLATQGGGKGKEAAESDPFPGTGQAAPAGTGNGAGAGAGAGAGSGSGIGQPAPAMPLPSSYQRIACPTATVTVHGAVQLQEKLNTAAPGDVIRLAPGRYAGQFSSQKSGTRAKPIFVCGTPQSVLDGGSVSKGYGFHLENASHWRLIGFTVTRSQKGVMLDGTSGTVVQGLNVHDVGDEAVHLRDFSTGNAVQYNMINRTGRANPRFGEGVYLGSSHNNWGQLTQGRPDASDANLVAGNRITATAEAVDIKEGTSGGRLVGNVFDGSQLSGGSVNDSWVDAKGNGYVIEGNRGSRTLKDGFQTHEEYKGWGTGNVFRRNVIDLGGGKGVGIFLGSDGNTVACDNRVTGGQLINKGKCS</sequence>
<evidence type="ECO:0000259" key="3">
    <source>
        <dbReference type="Pfam" id="PF05048"/>
    </source>
</evidence>
<evidence type="ECO:0000256" key="1">
    <source>
        <dbReference type="SAM" id="MobiDB-lite"/>
    </source>
</evidence>
<feature type="compositionally biased region" description="Low complexity" evidence="1">
    <location>
        <begin position="42"/>
        <end position="51"/>
    </location>
</feature>
<dbReference type="Proteomes" id="UP000666915">
    <property type="component" value="Unassembled WGS sequence"/>
</dbReference>
<dbReference type="InterPro" id="IPR007742">
    <property type="entry name" value="NosD_dom"/>
</dbReference>
<dbReference type="InterPro" id="IPR012334">
    <property type="entry name" value="Pectin_lyas_fold"/>
</dbReference>
<evidence type="ECO:0000256" key="2">
    <source>
        <dbReference type="SAM" id="SignalP"/>
    </source>
</evidence>
<dbReference type="SMART" id="SM00710">
    <property type="entry name" value="PbH1"/>
    <property type="match status" value="6"/>
</dbReference>